<accession>A0A194RM87</accession>
<dbReference type="AlphaFoldDB" id="A0A194RM87"/>
<keyword evidence="1" id="KW-1133">Transmembrane helix</keyword>
<dbReference type="EMBL" id="KQ459995">
    <property type="protein sequence ID" value="KPJ18544.1"/>
    <property type="molecule type" value="Genomic_DNA"/>
</dbReference>
<evidence type="ECO:0000313" key="2">
    <source>
        <dbReference type="EMBL" id="KPJ18544.1"/>
    </source>
</evidence>
<dbReference type="Proteomes" id="UP000053240">
    <property type="component" value="Unassembled WGS sequence"/>
</dbReference>
<feature type="transmembrane region" description="Helical" evidence="1">
    <location>
        <begin position="7"/>
        <end position="27"/>
    </location>
</feature>
<evidence type="ECO:0000313" key="3">
    <source>
        <dbReference type="Proteomes" id="UP000053240"/>
    </source>
</evidence>
<protein>
    <submittedName>
        <fullName evidence="2">Uncharacterized protein</fullName>
    </submittedName>
</protein>
<keyword evidence="1" id="KW-0812">Transmembrane</keyword>
<name>A0A194RM87_PAPMA</name>
<gene>
    <name evidence="2" type="ORF">RR48_07268</name>
</gene>
<dbReference type="InParanoid" id="A0A194RM87"/>
<keyword evidence="1" id="KW-0472">Membrane</keyword>
<proteinExistence type="predicted"/>
<keyword evidence="3" id="KW-1185">Reference proteome</keyword>
<evidence type="ECO:0000256" key="1">
    <source>
        <dbReference type="SAM" id="Phobius"/>
    </source>
</evidence>
<sequence length="68" mass="7828">MDRIEQLKLILLVLSMGSIVHYTYGIYKPPTTPLMKYEERKPTPISDDNDTATIQTTINSKLFVINTR</sequence>
<organism evidence="2 3">
    <name type="scientific">Papilio machaon</name>
    <name type="common">Old World swallowtail butterfly</name>
    <dbReference type="NCBI Taxonomy" id="76193"/>
    <lineage>
        <taxon>Eukaryota</taxon>
        <taxon>Metazoa</taxon>
        <taxon>Ecdysozoa</taxon>
        <taxon>Arthropoda</taxon>
        <taxon>Hexapoda</taxon>
        <taxon>Insecta</taxon>
        <taxon>Pterygota</taxon>
        <taxon>Neoptera</taxon>
        <taxon>Endopterygota</taxon>
        <taxon>Lepidoptera</taxon>
        <taxon>Glossata</taxon>
        <taxon>Ditrysia</taxon>
        <taxon>Papilionoidea</taxon>
        <taxon>Papilionidae</taxon>
        <taxon>Papilioninae</taxon>
        <taxon>Papilio</taxon>
    </lineage>
</organism>
<reference evidence="2 3" key="1">
    <citation type="journal article" date="2015" name="Nat. Commun.">
        <title>Outbred genome sequencing and CRISPR/Cas9 gene editing in butterflies.</title>
        <authorList>
            <person name="Li X."/>
            <person name="Fan D."/>
            <person name="Zhang W."/>
            <person name="Liu G."/>
            <person name="Zhang L."/>
            <person name="Zhao L."/>
            <person name="Fang X."/>
            <person name="Chen L."/>
            <person name="Dong Y."/>
            <person name="Chen Y."/>
            <person name="Ding Y."/>
            <person name="Zhao R."/>
            <person name="Feng M."/>
            <person name="Zhu Y."/>
            <person name="Feng Y."/>
            <person name="Jiang X."/>
            <person name="Zhu D."/>
            <person name="Xiang H."/>
            <person name="Feng X."/>
            <person name="Li S."/>
            <person name="Wang J."/>
            <person name="Zhang G."/>
            <person name="Kronforst M.R."/>
            <person name="Wang W."/>
        </authorList>
    </citation>
    <scope>NUCLEOTIDE SEQUENCE [LARGE SCALE GENOMIC DNA]</scope>
    <source>
        <strain evidence="2">Ya'a_city_454_Pm</strain>
        <tissue evidence="2">Whole body</tissue>
    </source>
</reference>